<comment type="caution">
    <text evidence="1">The sequence shown here is derived from an EMBL/GenBank/DDBJ whole genome shotgun (WGS) entry which is preliminary data.</text>
</comment>
<dbReference type="Proteomes" id="UP000483362">
    <property type="component" value="Unassembled WGS sequence"/>
</dbReference>
<name>A0A6L5XB86_9BACT</name>
<accession>A0A6L5XB86</accession>
<protein>
    <submittedName>
        <fullName evidence="1">Uncharacterized protein</fullName>
    </submittedName>
</protein>
<dbReference type="AlphaFoldDB" id="A0A6L5XB86"/>
<evidence type="ECO:0000313" key="2">
    <source>
        <dbReference type="Proteomes" id="UP000483362"/>
    </source>
</evidence>
<evidence type="ECO:0000313" key="1">
    <source>
        <dbReference type="EMBL" id="MSS16775.1"/>
    </source>
</evidence>
<dbReference type="EMBL" id="VULT01000004">
    <property type="protein sequence ID" value="MSS16775.1"/>
    <property type="molecule type" value="Genomic_DNA"/>
</dbReference>
<reference evidence="1 2" key="1">
    <citation type="submission" date="2019-08" db="EMBL/GenBank/DDBJ databases">
        <title>In-depth cultivation of the pig gut microbiome towards novel bacterial diversity and tailored functional studies.</title>
        <authorList>
            <person name="Wylensek D."/>
            <person name="Hitch T.C.A."/>
            <person name="Clavel T."/>
        </authorList>
    </citation>
    <scope>NUCLEOTIDE SEQUENCE [LARGE SCALE GENOMIC DNA]</scope>
    <source>
        <strain evidence="1 2">Oil-RF-744-WCA-WT-10</strain>
    </source>
</reference>
<keyword evidence="2" id="KW-1185">Reference proteome</keyword>
<dbReference type="RefSeq" id="WP_154328239.1">
    <property type="nucleotide sequence ID" value="NZ_CP045696.1"/>
</dbReference>
<sequence>MTKFLSLEGLKTLITKLKSYFAAKNEAIKNITGSGNKTLTYTRADGSSGTINYQDTTYSTGNTSTAGLTKLYTSLGGQTDGAPTNKLLNDTRTELINKITSSINAIDRTLFVVVSSLPDKPASGNENKIHLVAMTTSKGTTQKYTEYVYTNGAWEELGSFKAETDLVDYYPSTEVDELLEEYKQDAIRVAVANAPGEDDCYHGKVSSTGSISTDTSYKGYVLSLETNTIQEVVKGGSPAALSPITLHGTFLFADDDTGDLYIVDTGKSSTKLYTPIATSEINALF</sequence>
<organism evidence="1 2">
    <name type="scientific">Sodaliphilus pleomorphus</name>
    <dbReference type="NCBI Taxonomy" id="2606626"/>
    <lineage>
        <taxon>Bacteria</taxon>
        <taxon>Pseudomonadati</taxon>
        <taxon>Bacteroidota</taxon>
        <taxon>Bacteroidia</taxon>
        <taxon>Bacteroidales</taxon>
        <taxon>Muribaculaceae</taxon>
        <taxon>Sodaliphilus</taxon>
    </lineage>
</organism>
<gene>
    <name evidence="1" type="ORF">FYJ29_03195</name>
</gene>
<proteinExistence type="predicted"/>